<dbReference type="PANTHER" id="PTHR46401:SF2">
    <property type="entry name" value="GLYCOSYLTRANSFERASE WBBK-RELATED"/>
    <property type="match status" value="1"/>
</dbReference>
<dbReference type="Gene3D" id="3.40.50.2000">
    <property type="entry name" value="Glycogen Phosphorylase B"/>
    <property type="match status" value="2"/>
</dbReference>
<accession>A0A413E3G4</accession>
<reference evidence="4 5" key="1">
    <citation type="submission" date="2018-08" db="EMBL/GenBank/DDBJ databases">
        <title>A genome reference for cultivated species of the human gut microbiota.</title>
        <authorList>
            <person name="Zou Y."/>
            <person name="Xue W."/>
            <person name="Luo G."/>
        </authorList>
    </citation>
    <scope>NUCLEOTIDE SEQUENCE [LARGE SCALE GENOMIC DNA]</scope>
    <source>
        <strain evidence="3 5">AF05-4</strain>
        <strain evidence="2 4">AF26-20BH</strain>
    </source>
</reference>
<dbReference type="RefSeq" id="WP_117901993.1">
    <property type="nucleotide sequence ID" value="NZ_JADNPL010000008.1"/>
</dbReference>
<name>A0A413E3G4_BACSE</name>
<protein>
    <submittedName>
        <fullName evidence="3">Glycosyltransferase</fullName>
    </submittedName>
</protein>
<dbReference type="GO" id="GO:0009103">
    <property type="term" value="P:lipopolysaccharide biosynthetic process"/>
    <property type="evidence" value="ECO:0007669"/>
    <property type="project" value="TreeGrafter"/>
</dbReference>
<dbReference type="SUPFAM" id="SSF53756">
    <property type="entry name" value="UDP-Glycosyltransferase/glycogen phosphorylase"/>
    <property type="match status" value="1"/>
</dbReference>
<evidence type="ECO:0000256" key="1">
    <source>
        <dbReference type="ARBA" id="ARBA00022679"/>
    </source>
</evidence>
<evidence type="ECO:0000313" key="4">
    <source>
        <dbReference type="Proteomes" id="UP000283310"/>
    </source>
</evidence>
<dbReference type="AlphaFoldDB" id="A0A413E3G4"/>
<organism evidence="3 5">
    <name type="scientific">Bacteroides stercoris</name>
    <dbReference type="NCBI Taxonomy" id="46506"/>
    <lineage>
        <taxon>Bacteria</taxon>
        <taxon>Pseudomonadati</taxon>
        <taxon>Bacteroidota</taxon>
        <taxon>Bacteroidia</taxon>
        <taxon>Bacteroidales</taxon>
        <taxon>Bacteroidaceae</taxon>
        <taxon>Bacteroides</taxon>
    </lineage>
</organism>
<gene>
    <name evidence="3" type="ORF">DWV41_06535</name>
    <name evidence="2" type="ORF">DWY65_06460</name>
</gene>
<comment type="caution">
    <text evidence="3">The sequence shown here is derived from an EMBL/GenBank/DDBJ whole genome shotgun (WGS) entry which is preliminary data.</text>
</comment>
<evidence type="ECO:0000313" key="3">
    <source>
        <dbReference type="EMBL" id="RGW98078.1"/>
    </source>
</evidence>
<evidence type="ECO:0000313" key="5">
    <source>
        <dbReference type="Proteomes" id="UP000284777"/>
    </source>
</evidence>
<dbReference type="GO" id="GO:0016757">
    <property type="term" value="F:glycosyltransferase activity"/>
    <property type="evidence" value="ECO:0007669"/>
    <property type="project" value="TreeGrafter"/>
</dbReference>
<proteinExistence type="predicted"/>
<dbReference type="EMBL" id="QSBD01000007">
    <property type="protein sequence ID" value="RGW98078.1"/>
    <property type="molecule type" value="Genomic_DNA"/>
</dbReference>
<dbReference type="EMBL" id="QRTW01000008">
    <property type="protein sequence ID" value="RGR14870.1"/>
    <property type="molecule type" value="Genomic_DNA"/>
</dbReference>
<sequence length="411" mass="48357">MKKVLIWDDFPMNNIGGPMGYCYNIHEYLKIHPTKQITFLSDLLPEEERGTWGNPPAPKGVRKLQLHSILKKLHLYNIYEKIGNIKNAFKAYLFEHYRTGCKIIPATLNLNEYDIIHFHWTKHLAIFKRAHPEYTGRTMLTSHSPCPISVEVFSEKKWTRIFWPIEFSRECHTYDKADFIMFPCEGAREPYEKYSKMKRTFANNNHKFHYNPSAILDLKVNPEKMQKYSELDIPADAFVITYFGRHISVKGYDILKQVGHKLLNKYPHLYFLCAGKGEIQPLNHPRWMELGFIHNANELLSQSSLYILPNRETYFDLVTLEILRAGIPIILSETGGNKYFHHFSDKELIGMDFFDINNIDDLIAKVENVIKQKSIEPAQYMKRKVANRNLFINNFTIDKFVERYLDLINKL</sequence>
<dbReference type="CDD" id="cd03801">
    <property type="entry name" value="GT4_PimA-like"/>
    <property type="match status" value="1"/>
</dbReference>
<dbReference type="Proteomes" id="UP000283310">
    <property type="component" value="Unassembled WGS sequence"/>
</dbReference>
<dbReference type="Pfam" id="PF13692">
    <property type="entry name" value="Glyco_trans_1_4"/>
    <property type="match status" value="1"/>
</dbReference>
<dbReference type="Proteomes" id="UP000284777">
    <property type="component" value="Unassembled WGS sequence"/>
</dbReference>
<keyword evidence="1 3" id="KW-0808">Transferase</keyword>
<evidence type="ECO:0000313" key="2">
    <source>
        <dbReference type="EMBL" id="RGR14870.1"/>
    </source>
</evidence>
<dbReference type="PANTHER" id="PTHR46401">
    <property type="entry name" value="GLYCOSYLTRANSFERASE WBBK-RELATED"/>
    <property type="match status" value="1"/>
</dbReference>